<dbReference type="Proteomes" id="UP000801864">
    <property type="component" value="Unassembled WGS sequence"/>
</dbReference>
<reference evidence="1 2" key="1">
    <citation type="submission" date="2018-06" db="EMBL/GenBank/DDBJ databases">
        <title>Genome analysis of cellulolytic fungus Trichoderma lentiforme CFAM-422.</title>
        <authorList>
            <person name="Steindorff A.S."/>
            <person name="Formighieri E.F."/>
            <person name="Midorikawa G.E.O."/>
            <person name="Tamietti M.S."/>
            <person name="Ramos E.Z."/>
            <person name="Silva A.S."/>
            <person name="Bon E.P.S."/>
            <person name="Mendes T.D."/>
            <person name="Damaso M.C.T."/>
            <person name="Favaro L.C.L."/>
        </authorList>
    </citation>
    <scope>NUCLEOTIDE SEQUENCE [LARGE SCALE GENOMIC DNA]</scope>
    <source>
        <strain evidence="1 2">CFAM-422</strain>
    </source>
</reference>
<name>A0A9P4XCU8_9HYPO</name>
<gene>
    <name evidence="1" type="ORF">CFAM422_007622</name>
</gene>
<evidence type="ECO:0000313" key="2">
    <source>
        <dbReference type="Proteomes" id="UP000801864"/>
    </source>
</evidence>
<dbReference type="EMBL" id="QLNT01000013">
    <property type="protein sequence ID" value="KAF3068722.1"/>
    <property type="molecule type" value="Genomic_DNA"/>
</dbReference>
<dbReference type="AlphaFoldDB" id="A0A9P4XCU8"/>
<organism evidence="1 2">
    <name type="scientific">Trichoderma lentiforme</name>
    <dbReference type="NCBI Taxonomy" id="1567552"/>
    <lineage>
        <taxon>Eukaryota</taxon>
        <taxon>Fungi</taxon>
        <taxon>Dikarya</taxon>
        <taxon>Ascomycota</taxon>
        <taxon>Pezizomycotina</taxon>
        <taxon>Sordariomycetes</taxon>
        <taxon>Hypocreomycetidae</taxon>
        <taxon>Hypocreales</taxon>
        <taxon>Hypocreaceae</taxon>
        <taxon>Trichoderma</taxon>
    </lineage>
</organism>
<accession>A0A9P4XCU8</accession>
<proteinExistence type="predicted"/>
<protein>
    <submittedName>
        <fullName evidence="1">Uncharacterized protein</fullName>
    </submittedName>
</protein>
<keyword evidence="2" id="KW-1185">Reference proteome</keyword>
<comment type="caution">
    <text evidence="1">The sequence shown here is derived from an EMBL/GenBank/DDBJ whole genome shotgun (WGS) entry which is preliminary data.</text>
</comment>
<sequence>MEPFRQQAIHVPLGGLGTDLGRLSRAVVAKYSSSSNVGVGVQVLYMCPVSTQPRRHTIRRASAKTPSLLRLPASSCQKLV</sequence>
<evidence type="ECO:0000313" key="1">
    <source>
        <dbReference type="EMBL" id="KAF3068722.1"/>
    </source>
</evidence>